<dbReference type="PANTHER" id="PTHR34798">
    <property type="entry name" value="PROTEIN TIME FOR COFFEE"/>
    <property type="match status" value="1"/>
</dbReference>
<dbReference type="GO" id="GO:0042752">
    <property type="term" value="P:regulation of circadian rhythm"/>
    <property type="evidence" value="ECO:0007669"/>
    <property type="project" value="InterPro"/>
</dbReference>
<accession>A0A4U5QX98</accession>
<dbReference type="GO" id="GO:0005634">
    <property type="term" value="C:nucleus"/>
    <property type="evidence" value="ECO:0007669"/>
    <property type="project" value="TreeGrafter"/>
</dbReference>
<proteinExistence type="predicted"/>
<dbReference type="STRING" id="43335.A0A4U5QX98"/>
<evidence type="ECO:0000313" key="1">
    <source>
        <dbReference type="EMBL" id="TKS15893.1"/>
    </source>
</evidence>
<name>A0A4U5QX98_POPAL</name>
<comment type="caution">
    <text evidence="1">The sequence shown here is derived from an EMBL/GenBank/DDBJ whole genome shotgun (WGS) entry which is preliminary data.</text>
</comment>
<protein>
    <submittedName>
        <fullName evidence="1">Uncharacterized protein</fullName>
    </submittedName>
</protein>
<dbReference type="EMBL" id="RCHU01000073">
    <property type="protein sequence ID" value="TKS15893.1"/>
    <property type="molecule type" value="Genomic_DNA"/>
</dbReference>
<dbReference type="AlphaFoldDB" id="A0A4U5QX98"/>
<organism evidence="1">
    <name type="scientific">Populus alba</name>
    <name type="common">White poplar</name>
    <dbReference type="NCBI Taxonomy" id="43335"/>
    <lineage>
        <taxon>Eukaryota</taxon>
        <taxon>Viridiplantae</taxon>
        <taxon>Streptophyta</taxon>
        <taxon>Embryophyta</taxon>
        <taxon>Tracheophyta</taxon>
        <taxon>Spermatophyta</taxon>
        <taxon>Magnoliopsida</taxon>
        <taxon>eudicotyledons</taxon>
        <taxon>Gunneridae</taxon>
        <taxon>Pentapetalae</taxon>
        <taxon>rosids</taxon>
        <taxon>fabids</taxon>
        <taxon>Malpighiales</taxon>
        <taxon>Salicaceae</taxon>
        <taxon>Saliceae</taxon>
        <taxon>Populus</taxon>
    </lineage>
</organism>
<sequence>MSLQIFPQQVLPPKARGNILHARAHFYLPNETITSCCCSFYLTSQWEAFFFCGSVACSIAAASTRPVSVRPSSSVGSVACSSSSSSASRNVITSAITGATTMTFSYPNFPGNGTRYLVILQNGAYQIPIPAYVGAATTSKGTHPQAVPFFQWINFILLECESFTVSATITTINIDTTRPTRSSKSKYFQWLLIIPEAFAESAA</sequence>
<dbReference type="PANTHER" id="PTHR34798:SF2">
    <property type="entry name" value="PROTEIN TIME FOR COFFEE"/>
    <property type="match status" value="1"/>
</dbReference>
<dbReference type="InterPro" id="IPR039317">
    <property type="entry name" value="TIC"/>
</dbReference>
<gene>
    <name evidence="1" type="ORF">D5086_0000029280</name>
</gene>
<reference evidence="1" key="1">
    <citation type="submission" date="2018-10" db="EMBL/GenBank/DDBJ databases">
        <title>Population genomic analysis revealed the cold adaptation of white poplar.</title>
        <authorList>
            <person name="Liu Y.-J."/>
        </authorList>
    </citation>
    <scope>NUCLEOTIDE SEQUENCE [LARGE SCALE GENOMIC DNA]</scope>
    <source>
        <strain evidence="1">PAL-ZL1</strain>
    </source>
</reference>